<keyword evidence="3 4" id="KW-0131">Cell cycle</keyword>
<dbReference type="Proteomes" id="UP000008635">
    <property type="component" value="Chromosome"/>
</dbReference>
<sequence>MEGKLHFMKLRGTLGGLNLLLEPQDTGVGVTDALGSRTELLNARVTLEVAEETSVDALESALGAVRGAGGSVSRVRAPRVNVAAPVTPEDARTVIVPHGLRAGTLGQYPGSVVILGDVNPGAEIVAGGDVIVVGALRGKVHAGAGGNAGAIVWARPIASPQIRVADALARSPEDSALEGMRKLEGGQAEVARLQDGAIVIEVQPGR</sequence>
<organism evidence="6 7">
    <name type="scientific">Deinococcus maricopensis (strain DSM 21211 / LMG 22137 / NRRL B-23946 / LB-34)</name>
    <dbReference type="NCBI Taxonomy" id="709986"/>
    <lineage>
        <taxon>Bacteria</taxon>
        <taxon>Thermotogati</taxon>
        <taxon>Deinococcota</taxon>
        <taxon>Deinococci</taxon>
        <taxon>Deinococcales</taxon>
        <taxon>Deinococcaceae</taxon>
        <taxon>Deinococcus</taxon>
    </lineage>
</organism>
<reference evidence="6 7" key="1">
    <citation type="journal article" date="2011" name="Stand. Genomic Sci.">
        <title>Complete genome sequence of Deinococcus maricopensis type strain (LB-34).</title>
        <authorList>
            <person name="Pukall R."/>
            <person name="Zeytun A."/>
            <person name="Lucas S."/>
            <person name="Lapidus A."/>
            <person name="Hammon N."/>
            <person name="Deshpande S."/>
            <person name="Nolan M."/>
            <person name="Cheng J.F."/>
            <person name="Pitluck S."/>
            <person name="Liolios K."/>
            <person name="Pagani I."/>
            <person name="Mikhailova N."/>
            <person name="Ivanova N."/>
            <person name="Mavromatis K."/>
            <person name="Pati A."/>
            <person name="Tapia R."/>
            <person name="Han C."/>
            <person name="Goodwin L."/>
            <person name="Chen A."/>
            <person name="Palaniappan K."/>
            <person name="Land M."/>
            <person name="Hauser L."/>
            <person name="Chang Y.J."/>
            <person name="Jeffries C.D."/>
            <person name="Brambilla E.M."/>
            <person name="Rohde M."/>
            <person name="Goker M."/>
            <person name="Detter J.C."/>
            <person name="Woyke T."/>
            <person name="Bristow J."/>
            <person name="Eisen J.A."/>
            <person name="Markowitz V."/>
            <person name="Hugenholtz P."/>
            <person name="Kyrpides N.C."/>
            <person name="Klenk H.P."/>
        </authorList>
    </citation>
    <scope>NUCLEOTIDE SEQUENCE [LARGE SCALE GENOMIC DNA]</scope>
    <source>
        <strain evidence="7">DSM 21211 / LMG 22137 / NRRL B-23946 / LB-34</strain>
    </source>
</reference>
<comment type="function">
    <text evidence="4">Cell division inhibitor that blocks the formation of polar Z ring septums. Rapidly oscillates between the poles of the cell to destabilize FtsZ filaments that have formed before they mature into polar Z rings. Prevents FtsZ polymerization.</text>
</comment>
<dbReference type="InterPro" id="IPR016098">
    <property type="entry name" value="CAP/MinC_C"/>
</dbReference>
<dbReference type="AlphaFoldDB" id="E8U9F7"/>
<keyword evidence="7" id="KW-1185">Reference proteome</keyword>
<proteinExistence type="inferred from homology"/>
<evidence type="ECO:0000256" key="2">
    <source>
        <dbReference type="ARBA" id="ARBA00023210"/>
    </source>
</evidence>
<evidence type="ECO:0000313" key="7">
    <source>
        <dbReference type="Proteomes" id="UP000008635"/>
    </source>
</evidence>
<comment type="similarity">
    <text evidence="4">Belongs to the MinC family.</text>
</comment>
<evidence type="ECO:0000259" key="5">
    <source>
        <dbReference type="Pfam" id="PF03775"/>
    </source>
</evidence>
<evidence type="ECO:0000256" key="3">
    <source>
        <dbReference type="ARBA" id="ARBA00023306"/>
    </source>
</evidence>
<dbReference type="InterPro" id="IPR013033">
    <property type="entry name" value="MinC"/>
</dbReference>
<dbReference type="KEGG" id="dmr:Deima_2053"/>
<dbReference type="STRING" id="709986.Deima_2053"/>
<dbReference type="PANTHER" id="PTHR34108">
    <property type="entry name" value="SEPTUM SITE-DETERMINING PROTEIN MINC"/>
    <property type="match status" value="1"/>
</dbReference>
<dbReference type="GO" id="GO:1901891">
    <property type="term" value="P:regulation of cell septum assembly"/>
    <property type="evidence" value="ECO:0007669"/>
    <property type="project" value="InterPro"/>
</dbReference>
<dbReference type="InterPro" id="IPR005526">
    <property type="entry name" value="Septum_form_inhib_MinC_C"/>
</dbReference>
<dbReference type="HOGENOM" id="CLU_048711_2_0_0"/>
<protein>
    <recommendedName>
        <fullName evidence="4">Probable septum site-determining protein MinC</fullName>
    </recommendedName>
</protein>
<dbReference type="Gene3D" id="2.160.20.70">
    <property type="match status" value="1"/>
</dbReference>
<dbReference type="SUPFAM" id="SSF63848">
    <property type="entry name" value="Cell-division inhibitor MinC, C-terminal domain"/>
    <property type="match status" value="1"/>
</dbReference>
<keyword evidence="2 4" id="KW-0717">Septation</keyword>
<dbReference type="PANTHER" id="PTHR34108:SF1">
    <property type="entry name" value="SEPTUM SITE-DETERMINING PROTEIN MINC"/>
    <property type="match status" value="1"/>
</dbReference>
<evidence type="ECO:0000313" key="6">
    <source>
        <dbReference type="EMBL" id="ADV67696.1"/>
    </source>
</evidence>
<name>E8U9F7_DEIML</name>
<feature type="domain" description="Septum formation inhibitor MinC C-terminal" evidence="5">
    <location>
        <begin position="96"/>
        <end position="201"/>
    </location>
</feature>
<accession>E8U9F7</accession>
<keyword evidence="1 4" id="KW-0132">Cell division</keyword>
<evidence type="ECO:0000256" key="4">
    <source>
        <dbReference type="HAMAP-Rule" id="MF_00267"/>
    </source>
</evidence>
<reference evidence="7" key="2">
    <citation type="submission" date="2011-01" db="EMBL/GenBank/DDBJ databases">
        <title>The complete genome of Deinococcus maricopensis DSM 21211.</title>
        <authorList>
            <consortium name="US DOE Joint Genome Institute (JGI-PGF)"/>
            <person name="Lucas S."/>
            <person name="Copeland A."/>
            <person name="Lapidus A."/>
            <person name="Goodwin L."/>
            <person name="Pitluck S."/>
            <person name="Kyrpides N."/>
            <person name="Mavromatis K."/>
            <person name="Pagani I."/>
            <person name="Ivanova N."/>
            <person name="Ovchinnikova G."/>
            <person name="Zeytun A."/>
            <person name="Detter J.C."/>
            <person name="Han C."/>
            <person name="Land M."/>
            <person name="Hauser L."/>
            <person name="Markowitz V."/>
            <person name="Cheng J.-F."/>
            <person name="Hugenholtz P."/>
            <person name="Woyke T."/>
            <person name="Wu D."/>
            <person name="Pukall R."/>
            <person name="Gehrich-Schroeter G."/>
            <person name="Brambilla E."/>
            <person name="Klenk H.-P."/>
            <person name="Eisen J.A."/>
        </authorList>
    </citation>
    <scope>NUCLEOTIDE SEQUENCE [LARGE SCALE GENOMIC DNA]</scope>
    <source>
        <strain evidence="7">DSM 21211 / LMG 22137 / NRRL B-23946 / LB-34</strain>
    </source>
</reference>
<dbReference type="eggNOG" id="COG0850">
    <property type="taxonomic scope" value="Bacteria"/>
</dbReference>
<dbReference type="EMBL" id="CP002454">
    <property type="protein sequence ID" value="ADV67696.1"/>
    <property type="molecule type" value="Genomic_DNA"/>
</dbReference>
<comment type="subunit">
    <text evidence="4">Interacts with MinD and FtsZ.</text>
</comment>
<dbReference type="GO" id="GO:0000917">
    <property type="term" value="P:division septum assembly"/>
    <property type="evidence" value="ECO:0007669"/>
    <property type="project" value="UniProtKB-KW"/>
</dbReference>
<evidence type="ECO:0000256" key="1">
    <source>
        <dbReference type="ARBA" id="ARBA00022618"/>
    </source>
</evidence>
<gene>
    <name evidence="4" type="primary">minC</name>
    <name evidence="6" type="ordered locus">Deima_2053</name>
</gene>
<dbReference type="InterPro" id="IPR036145">
    <property type="entry name" value="MinC_C_sf"/>
</dbReference>
<dbReference type="HAMAP" id="MF_00267">
    <property type="entry name" value="MinC"/>
    <property type="match status" value="1"/>
</dbReference>
<dbReference type="Pfam" id="PF03775">
    <property type="entry name" value="MinC_C"/>
    <property type="match status" value="1"/>
</dbReference>
<dbReference type="GO" id="GO:0000902">
    <property type="term" value="P:cell morphogenesis"/>
    <property type="evidence" value="ECO:0007669"/>
    <property type="project" value="InterPro"/>
</dbReference>